<proteinExistence type="predicted"/>
<accession>A0A2S1SRK6</accession>
<dbReference type="Gene3D" id="3.40.630.30">
    <property type="match status" value="1"/>
</dbReference>
<keyword evidence="2" id="KW-0808">Transferase</keyword>
<dbReference type="Pfam" id="PF00583">
    <property type="entry name" value="Acetyltransf_1"/>
    <property type="match status" value="1"/>
</dbReference>
<name>A0A2S1SRK6_9ACTN</name>
<reference evidence="2 3" key="1">
    <citation type="submission" date="2018-05" db="EMBL/GenBank/DDBJ databases">
        <title>Complete genome sequence of sponge-derived Streptomyces sp. HNM0039.</title>
        <authorList>
            <person name="Huang X."/>
            <person name="Zhou S."/>
        </authorList>
    </citation>
    <scope>NUCLEOTIDE SEQUENCE [LARGE SCALE GENOMIC DNA]</scope>
    <source>
        <strain evidence="2 3">HNM0039</strain>
    </source>
</reference>
<dbReference type="Proteomes" id="UP000244900">
    <property type="component" value="Chromosome"/>
</dbReference>
<evidence type="ECO:0000313" key="3">
    <source>
        <dbReference type="Proteomes" id="UP000244900"/>
    </source>
</evidence>
<dbReference type="EMBL" id="CP029188">
    <property type="protein sequence ID" value="AWI29032.1"/>
    <property type="molecule type" value="Genomic_DNA"/>
</dbReference>
<dbReference type="KEGG" id="stir:DDW44_09730"/>
<dbReference type="CDD" id="cd04301">
    <property type="entry name" value="NAT_SF"/>
    <property type="match status" value="1"/>
</dbReference>
<sequence length="185" mass="20812">MEPNVTVQLRQYKHDDLPEIRQTLIDVHADAYADQMDDPFVQRFPGFVDHWGGNPGFSCLIGWDGSEPAGFAYGAPATAGSEWWREHVTEEPENPSTFSLSELMVRPKWRKTGAAEQLHEALLASRDEALAVLLVDTTHPRVQALYESWQYRKVGERQPFPDSPVYAVMLRSLSPALSRVSTTDG</sequence>
<dbReference type="SUPFAM" id="SSF55729">
    <property type="entry name" value="Acyl-CoA N-acyltransferases (Nat)"/>
    <property type="match status" value="1"/>
</dbReference>
<feature type="domain" description="N-acetyltransferase" evidence="1">
    <location>
        <begin position="7"/>
        <end position="172"/>
    </location>
</feature>
<dbReference type="InterPro" id="IPR000182">
    <property type="entry name" value="GNAT_dom"/>
</dbReference>
<evidence type="ECO:0000259" key="1">
    <source>
        <dbReference type="PROSITE" id="PS51186"/>
    </source>
</evidence>
<organism evidence="2 3">
    <name type="scientific">Streptomyces tirandamycinicus</name>
    <dbReference type="NCBI Taxonomy" id="2174846"/>
    <lineage>
        <taxon>Bacteria</taxon>
        <taxon>Bacillati</taxon>
        <taxon>Actinomycetota</taxon>
        <taxon>Actinomycetes</taxon>
        <taxon>Kitasatosporales</taxon>
        <taxon>Streptomycetaceae</taxon>
        <taxon>Streptomyces</taxon>
    </lineage>
</organism>
<dbReference type="GO" id="GO:0016747">
    <property type="term" value="F:acyltransferase activity, transferring groups other than amino-acyl groups"/>
    <property type="evidence" value="ECO:0007669"/>
    <property type="project" value="InterPro"/>
</dbReference>
<dbReference type="PROSITE" id="PS51186">
    <property type="entry name" value="GNAT"/>
    <property type="match status" value="1"/>
</dbReference>
<evidence type="ECO:0000313" key="2">
    <source>
        <dbReference type="EMBL" id="AWI29032.1"/>
    </source>
</evidence>
<gene>
    <name evidence="2" type="ORF">DDW44_09730</name>
</gene>
<dbReference type="OrthoDB" id="4536199at2"/>
<dbReference type="InterPro" id="IPR016181">
    <property type="entry name" value="Acyl_CoA_acyltransferase"/>
</dbReference>
<keyword evidence="3" id="KW-1185">Reference proteome</keyword>
<dbReference type="AlphaFoldDB" id="A0A2S1SRK6"/>
<protein>
    <submittedName>
        <fullName evidence="2">GNAT family N-acetyltransferase</fullName>
    </submittedName>
</protein>